<evidence type="ECO:0008006" key="5">
    <source>
        <dbReference type="Google" id="ProtNLM"/>
    </source>
</evidence>
<name>A0A9J6R8Z6_9BACI</name>
<dbReference type="Proteomes" id="UP001084197">
    <property type="component" value="Unassembled WGS sequence"/>
</dbReference>
<reference evidence="3" key="1">
    <citation type="submission" date="2022-11" db="EMBL/GenBank/DDBJ databases">
        <title>WGS of Natronobacillus azotifigens 24KS-1, an anaerobic diazotrophic haloalkaliphile from soda-rich habitats.</title>
        <authorList>
            <person name="Sorokin D.Y."/>
            <person name="Merkel A.Y."/>
        </authorList>
    </citation>
    <scope>NUCLEOTIDE SEQUENCE</scope>
    <source>
        <strain evidence="3">24KS-1</strain>
    </source>
</reference>
<comment type="caution">
    <text evidence="3">The sequence shown here is derived from an EMBL/GenBank/DDBJ whole genome shotgun (WGS) entry which is preliminary data.</text>
</comment>
<evidence type="ECO:0000313" key="3">
    <source>
        <dbReference type="EMBL" id="MCZ0701838.1"/>
    </source>
</evidence>
<keyword evidence="2" id="KW-0472">Membrane</keyword>
<keyword evidence="2" id="KW-1133">Transmembrane helix</keyword>
<dbReference type="EMBL" id="JAPRAT010000002">
    <property type="protein sequence ID" value="MCZ0701838.1"/>
    <property type="molecule type" value="Genomic_DNA"/>
</dbReference>
<protein>
    <recommendedName>
        <fullName evidence="5">LysM domain-containing protein</fullName>
    </recommendedName>
</protein>
<organism evidence="3 4">
    <name type="scientific">Natronobacillus azotifigens</name>
    <dbReference type="NCBI Taxonomy" id="472978"/>
    <lineage>
        <taxon>Bacteria</taxon>
        <taxon>Bacillati</taxon>
        <taxon>Bacillota</taxon>
        <taxon>Bacilli</taxon>
        <taxon>Bacillales</taxon>
        <taxon>Bacillaceae</taxon>
        <taxon>Natronobacillus</taxon>
    </lineage>
</organism>
<keyword evidence="4" id="KW-1185">Reference proteome</keyword>
<dbReference type="AlphaFoldDB" id="A0A9J6R8Z6"/>
<sequence>MTEHQEDQAALLRKQMEGINQHEAEMNKDEDQGQREDTEIEMDVLNLPPRSEIHDEKRAKTRLKISIALVRLLVVLFLIIVGIVLTYHFWGDLFSQSIEHQAAARNRAGETVQIISNTDSLSQEVTIYAQLDPDIDELTPLTGRYYYTKADDTIESIAERFYQSSEIISLLRLVNNLTEDSSLENNQQIFLPTIQE</sequence>
<feature type="region of interest" description="Disordered" evidence="1">
    <location>
        <begin position="1"/>
        <end position="35"/>
    </location>
</feature>
<evidence type="ECO:0000313" key="4">
    <source>
        <dbReference type="Proteomes" id="UP001084197"/>
    </source>
</evidence>
<proteinExistence type="predicted"/>
<gene>
    <name evidence="3" type="ORF">OWO01_01260</name>
</gene>
<dbReference type="RefSeq" id="WP_268778607.1">
    <property type="nucleotide sequence ID" value="NZ_JAPRAT010000002.1"/>
</dbReference>
<feature type="compositionally biased region" description="Basic and acidic residues" evidence="1">
    <location>
        <begin position="14"/>
        <end position="35"/>
    </location>
</feature>
<accession>A0A9J6R8Z6</accession>
<keyword evidence="2" id="KW-0812">Transmembrane</keyword>
<evidence type="ECO:0000256" key="2">
    <source>
        <dbReference type="SAM" id="Phobius"/>
    </source>
</evidence>
<feature type="transmembrane region" description="Helical" evidence="2">
    <location>
        <begin position="68"/>
        <end position="90"/>
    </location>
</feature>
<evidence type="ECO:0000256" key="1">
    <source>
        <dbReference type="SAM" id="MobiDB-lite"/>
    </source>
</evidence>